<evidence type="ECO:0000256" key="2">
    <source>
        <dbReference type="ARBA" id="ARBA00022741"/>
    </source>
</evidence>
<evidence type="ECO:0000256" key="3">
    <source>
        <dbReference type="ARBA" id="ARBA00023034"/>
    </source>
</evidence>
<dbReference type="AlphaFoldDB" id="A0A8T1YQ88"/>
<dbReference type="PANTHER" id="PTHR47980">
    <property type="entry name" value="LD44762P"/>
    <property type="match status" value="1"/>
</dbReference>
<name>A0A8T1YQ88_ARASU</name>
<evidence type="ECO:0000313" key="6">
    <source>
        <dbReference type="Proteomes" id="UP000694251"/>
    </source>
</evidence>
<comment type="caution">
    <text evidence="5">The sequence shown here is derived from an EMBL/GenBank/DDBJ whole genome shotgun (WGS) entry which is preliminary data.</text>
</comment>
<organism evidence="5 6">
    <name type="scientific">Arabidopsis suecica</name>
    <name type="common">Swedish thale-cress</name>
    <name type="synonym">Cardaminopsis suecica</name>
    <dbReference type="NCBI Taxonomy" id="45249"/>
    <lineage>
        <taxon>Eukaryota</taxon>
        <taxon>Viridiplantae</taxon>
        <taxon>Streptophyta</taxon>
        <taxon>Embryophyta</taxon>
        <taxon>Tracheophyta</taxon>
        <taxon>Spermatophyta</taxon>
        <taxon>Magnoliopsida</taxon>
        <taxon>eudicotyledons</taxon>
        <taxon>Gunneridae</taxon>
        <taxon>Pentapetalae</taxon>
        <taxon>rosids</taxon>
        <taxon>malvids</taxon>
        <taxon>Brassicales</taxon>
        <taxon>Brassicaceae</taxon>
        <taxon>Camelineae</taxon>
        <taxon>Arabidopsis</taxon>
    </lineage>
</organism>
<dbReference type="Proteomes" id="UP000694251">
    <property type="component" value="Chromosome 12"/>
</dbReference>
<evidence type="ECO:0000313" key="5">
    <source>
        <dbReference type="EMBL" id="KAG7548270.1"/>
    </source>
</evidence>
<keyword evidence="4" id="KW-0342">GTP-binding</keyword>
<proteinExistence type="predicted"/>
<dbReference type="OrthoDB" id="1936262at2759"/>
<evidence type="ECO:0000256" key="1">
    <source>
        <dbReference type="ARBA" id="ARBA00004394"/>
    </source>
</evidence>
<dbReference type="GO" id="GO:0000139">
    <property type="term" value="C:Golgi membrane"/>
    <property type="evidence" value="ECO:0007669"/>
    <property type="project" value="UniProtKB-SubCell"/>
</dbReference>
<comment type="subcellular location">
    <subcellularLocation>
        <location evidence="1">Golgi apparatus membrane</location>
    </subcellularLocation>
</comment>
<reference evidence="5 6" key="1">
    <citation type="submission" date="2020-12" db="EMBL/GenBank/DDBJ databases">
        <title>Concerted genomic and epigenomic changes stabilize Arabidopsis allopolyploids.</title>
        <authorList>
            <person name="Chen Z."/>
        </authorList>
    </citation>
    <scope>NUCLEOTIDE SEQUENCE [LARGE SCALE GENOMIC DNA]</scope>
    <source>
        <strain evidence="5">As9502</strain>
        <tissue evidence="5">Leaf</tissue>
    </source>
</reference>
<evidence type="ECO:0000256" key="4">
    <source>
        <dbReference type="ARBA" id="ARBA00023134"/>
    </source>
</evidence>
<keyword evidence="2" id="KW-0547">Nucleotide-binding</keyword>
<dbReference type="InterPro" id="IPR050305">
    <property type="entry name" value="Small_GTPase_Rab"/>
</dbReference>
<dbReference type="SMART" id="SM00175">
    <property type="entry name" value="RAB"/>
    <property type="match status" value="1"/>
</dbReference>
<dbReference type="Pfam" id="PF00071">
    <property type="entry name" value="Ras"/>
    <property type="match status" value="1"/>
</dbReference>
<dbReference type="EMBL" id="JAEFBJ010000012">
    <property type="protein sequence ID" value="KAG7548270.1"/>
    <property type="molecule type" value="Genomic_DNA"/>
</dbReference>
<sequence>MTKPPLENNLEFLIYKVFVIASQIKSNGLDTNPRLKSNDPRSVYGYGLLLDFLRTMTSSTKSLMFKVMQKLFFVLHDTFNTSFITTIGIDFKIKTVELDGKRIQLQIWDTTGQERFKTETLGNKADFTLLFASERSLEEYMDESEKF</sequence>
<protein>
    <submittedName>
        <fullName evidence="5">Small GTPase</fullName>
    </submittedName>
</protein>
<accession>A0A8T1YQ88</accession>
<keyword evidence="3" id="KW-0333">Golgi apparatus</keyword>
<gene>
    <name evidence="5" type="ORF">ISN44_As12g034640</name>
</gene>
<keyword evidence="6" id="KW-1185">Reference proteome</keyword>
<dbReference type="InterPro" id="IPR001806">
    <property type="entry name" value="Small_GTPase"/>
</dbReference>
<dbReference type="GO" id="GO:0003924">
    <property type="term" value="F:GTPase activity"/>
    <property type="evidence" value="ECO:0007669"/>
    <property type="project" value="InterPro"/>
</dbReference>
<dbReference type="PROSITE" id="PS51419">
    <property type="entry name" value="RAB"/>
    <property type="match status" value="1"/>
</dbReference>
<dbReference type="GO" id="GO:0005525">
    <property type="term" value="F:GTP binding"/>
    <property type="evidence" value="ECO:0007669"/>
    <property type="project" value="UniProtKB-KW"/>
</dbReference>